<dbReference type="SUPFAM" id="SSF53850">
    <property type="entry name" value="Periplasmic binding protein-like II"/>
    <property type="match status" value="1"/>
</dbReference>
<dbReference type="Proteomes" id="UP000836597">
    <property type="component" value="Chromosome"/>
</dbReference>
<dbReference type="PANTHER" id="PTHR43649:SF12">
    <property type="entry name" value="DIACETYLCHITOBIOSE BINDING PROTEIN DASA"/>
    <property type="match status" value="1"/>
</dbReference>
<dbReference type="InterPro" id="IPR006059">
    <property type="entry name" value="SBP"/>
</dbReference>
<dbReference type="CDD" id="cd13585">
    <property type="entry name" value="PBP2_TMBP_like"/>
    <property type="match status" value="1"/>
</dbReference>
<dbReference type="AlphaFoldDB" id="A0A8S0Y4U6"/>
<gene>
    <name evidence="3" type="ORF">DEACI_0476</name>
    <name evidence="2" type="ORF">DEACI_4078</name>
</gene>
<dbReference type="EMBL" id="CDGJ01000012">
    <property type="protein sequence ID" value="CEJ06030.1"/>
    <property type="molecule type" value="Genomic_DNA"/>
</dbReference>
<reference evidence="2" key="2">
    <citation type="submission" date="2020-01" db="EMBL/GenBank/DDBJ databases">
        <authorList>
            <person name="Hornung B."/>
        </authorList>
    </citation>
    <scope>NUCLEOTIDE SEQUENCE</scope>
    <source>
        <strain evidence="2">PacBioINE</strain>
    </source>
</reference>
<name>A0A8S0Y4U6_9FIRM</name>
<dbReference type="KEGG" id="aacx:DEACI_4078"/>
<keyword evidence="4" id="KW-1185">Reference proteome</keyword>
<accession>A0A8S0Y4U6</accession>
<evidence type="ECO:0000313" key="2">
    <source>
        <dbReference type="EMBL" id="CAA7603255.1"/>
    </source>
</evidence>
<proteinExistence type="predicted"/>
<keyword evidence="1" id="KW-0732">Signal</keyword>
<evidence type="ECO:0000313" key="3">
    <source>
        <dbReference type="EMBL" id="CEJ06030.1"/>
    </source>
</evidence>
<feature type="chain" id="PRO_5038788918" evidence="1">
    <location>
        <begin position="37"/>
        <end position="439"/>
    </location>
</feature>
<dbReference type="Proteomes" id="UP001071230">
    <property type="component" value="Unassembled WGS sequence"/>
</dbReference>
<organism evidence="2">
    <name type="scientific">Acididesulfobacillus acetoxydans</name>
    <dbReference type="NCBI Taxonomy" id="1561005"/>
    <lineage>
        <taxon>Bacteria</taxon>
        <taxon>Bacillati</taxon>
        <taxon>Bacillota</taxon>
        <taxon>Clostridia</taxon>
        <taxon>Eubacteriales</taxon>
        <taxon>Peptococcaceae</taxon>
        <taxon>Acididesulfobacillus</taxon>
    </lineage>
</organism>
<reference evidence="3" key="1">
    <citation type="submission" date="2014-11" db="EMBL/GenBank/DDBJ databases">
        <authorList>
            <person name="Hornung B.V."/>
        </authorList>
    </citation>
    <scope>NUCLEOTIDE SEQUENCE</scope>
    <source>
        <strain evidence="3">INE</strain>
    </source>
</reference>
<dbReference type="Gene3D" id="3.40.190.10">
    <property type="entry name" value="Periplasmic binding protein-like II"/>
    <property type="match status" value="1"/>
</dbReference>
<dbReference type="InterPro" id="IPR050490">
    <property type="entry name" value="Bact_solute-bd_prot1"/>
</dbReference>
<protein>
    <submittedName>
        <fullName evidence="3">ABC transporter, solute-binding protein</fullName>
    </submittedName>
    <submittedName>
        <fullName evidence="2">Solute-binding family 1</fullName>
    </submittedName>
</protein>
<feature type="signal peptide" evidence="1">
    <location>
        <begin position="1"/>
        <end position="36"/>
    </location>
</feature>
<dbReference type="PANTHER" id="PTHR43649">
    <property type="entry name" value="ARABINOSE-BINDING PROTEIN-RELATED"/>
    <property type="match status" value="1"/>
</dbReference>
<evidence type="ECO:0000256" key="1">
    <source>
        <dbReference type="SAM" id="SignalP"/>
    </source>
</evidence>
<evidence type="ECO:0000313" key="4">
    <source>
        <dbReference type="Proteomes" id="UP001071230"/>
    </source>
</evidence>
<dbReference type="RefSeq" id="WP_240986503.1">
    <property type="nucleotide sequence ID" value="NZ_CDGJ01000012.1"/>
</dbReference>
<sequence>MIQRLVNSFRRKSRVTRIMVMLAVTAVLLGSVVGCGQTAQQAANSSQKSSGGSVQTITYWYWLDDPSHNTTQELIDKFNSEHPNIHVVGKMIPFNNYQQTLINAVSSGDAPDAARFKDWWVGQFEANNLLEPLDSYIRHWKYQPDMIPAMWDTGKINENSAVYMMPQAYIDFYLYYRKDLFAKANLQPPTTFAEFEKDAQVLTNAQNKQYGFAMRGGSGGQDQWYAFMLAGGAQMVDANGNVVINSDKAVQVNQWYIDLFKNDHVAPPSAVTDSYAQLLAGFENGTYAMMAHHIGSYAILSKQLGDKLGVIPIPQADPSHPATMGTMSGNVIFSSSKVKQAAWTFESWLASPEALNILDRSTNAQLPVLNSVAEEPYFQDNPGWKVAIQEESYAKVWPPLKGVGDVAGHVWQQTFDRALLGQMSSKQMLDQIATTLKEK</sequence>
<dbReference type="Pfam" id="PF01547">
    <property type="entry name" value="SBP_bac_1"/>
    <property type="match status" value="1"/>
</dbReference>
<dbReference type="PROSITE" id="PS51257">
    <property type="entry name" value="PROKAR_LIPOPROTEIN"/>
    <property type="match status" value="1"/>
</dbReference>
<dbReference type="EMBL" id="LR746496">
    <property type="protein sequence ID" value="CAA7603255.1"/>
    <property type="molecule type" value="Genomic_DNA"/>
</dbReference>